<dbReference type="KEGG" id="nabu:FZC36_01930"/>
<dbReference type="PANTHER" id="PTHR11895">
    <property type="entry name" value="TRANSAMIDASE"/>
    <property type="match status" value="1"/>
</dbReference>
<dbReference type="InterPro" id="IPR023631">
    <property type="entry name" value="Amidase_dom"/>
</dbReference>
<evidence type="ECO:0000256" key="5">
    <source>
        <dbReference type="ARBA" id="ARBA00022598"/>
    </source>
</evidence>
<evidence type="ECO:0000256" key="7">
    <source>
        <dbReference type="ARBA" id="ARBA00022840"/>
    </source>
</evidence>
<feature type="domain" description="Amidase" evidence="12">
    <location>
        <begin position="26"/>
        <end position="459"/>
    </location>
</feature>
<evidence type="ECO:0000259" key="12">
    <source>
        <dbReference type="Pfam" id="PF01425"/>
    </source>
</evidence>
<dbReference type="RefSeq" id="WP_148972306.1">
    <property type="nucleotide sequence ID" value="NZ_CP043314.1"/>
</dbReference>
<evidence type="ECO:0000256" key="1">
    <source>
        <dbReference type="ARBA" id="ARBA00008069"/>
    </source>
</evidence>
<proteinExistence type="inferred from homology"/>
<keyword evidence="8 10" id="KW-0648">Protein biosynthesis</keyword>
<dbReference type="Proteomes" id="UP000324924">
    <property type="component" value="Chromosome"/>
</dbReference>
<keyword evidence="14" id="KW-1185">Reference proteome</keyword>
<evidence type="ECO:0000313" key="13">
    <source>
        <dbReference type="EMBL" id="QEK39183.1"/>
    </source>
</evidence>
<feature type="active site" description="Charge relay system" evidence="10">
    <location>
        <position position="78"/>
    </location>
</feature>
<dbReference type="HAMAP" id="MF_00120">
    <property type="entry name" value="GatA"/>
    <property type="match status" value="1"/>
</dbReference>
<dbReference type="EMBL" id="CP043314">
    <property type="protein sequence ID" value="QEK39183.1"/>
    <property type="molecule type" value="Genomic_DNA"/>
</dbReference>
<feature type="active site" description="Charge relay system" evidence="10">
    <location>
        <position position="155"/>
    </location>
</feature>
<dbReference type="GO" id="GO:0006412">
    <property type="term" value="P:translation"/>
    <property type="evidence" value="ECO:0007669"/>
    <property type="project" value="UniProtKB-UniRule"/>
</dbReference>
<keyword evidence="5 10" id="KW-0436">Ligase</keyword>
<dbReference type="EC" id="6.3.5.7" evidence="3 10"/>
<feature type="active site" description="Acyl-ester intermediate" evidence="10">
    <location>
        <position position="179"/>
    </location>
</feature>
<evidence type="ECO:0000256" key="3">
    <source>
        <dbReference type="ARBA" id="ARBA00012739"/>
    </source>
</evidence>
<dbReference type="GO" id="GO:0030956">
    <property type="term" value="C:glutamyl-tRNA(Gln) amidotransferase complex"/>
    <property type="evidence" value="ECO:0007669"/>
    <property type="project" value="InterPro"/>
</dbReference>
<comment type="similarity">
    <text evidence="1 10">Belongs to the amidase family. GatA subfamily.</text>
</comment>
<evidence type="ECO:0000256" key="10">
    <source>
        <dbReference type="HAMAP-Rule" id="MF_00120"/>
    </source>
</evidence>
<dbReference type="InterPro" id="IPR020556">
    <property type="entry name" value="Amidase_CS"/>
</dbReference>
<feature type="compositionally biased region" description="Low complexity" evidence="11">
    <location>
        <begin position="484"/>
        <end position="499"/>
    </location>
</feature>
<evidence type="ECO:0000256" key="2">
    <source>
        <dbReference type="ARBA" id="ARBA00011123"/>
    </source>
</evidence>
<protein>
    <recommendedName>
        <fullName evidence="4 10">Glutamyl-tRNA(Gln) amidotransferase subunit A</fullName>
        <shortName evidence="10">Glu-ADT subunit A</shortName>
        <ecNumber evidence="3 10">6.3.5.7</ecNumber>
    </recommendedName>
</protein>
<dbReference type="NCBIfam" id="TIGR00132">
    <property type="entry name" value="gatA"/>
    <property type="match status" value="1"/>
</dbReference>
<dbReference type="InterPro" id="IPR004412">
    <property type="entry name" value="GatA"/>
</dbReference>
<keyword evidence="6 10" id="KW-0547">Nucleotide-binding</keyword>
<gene>
    <name evidence="10 13" type="primary">gatA</name>
    <name evidence="13" type="ORF">FZC36_01930</name>
</gene>
<dbReference type="AlphaFoldDB" id="A0A5C0UHX9"/>
<evidence type="ECO:0000256" key="11">
    <source>
        <dbReference type="SAM" id="MobiDB-lite"/>
    </source>
</evidence>
<dbReference type="InterPro" id="IPR000120">
    <property type="entry name" value="Amidase"/>
</dbReference>
<dbReference type="Pfam" id="PF01425">
    <property type="entry name" value="Amidase"/>
    <property type="match status" value="1"/>
</dbReference>
<reference evidence="13 14" key="1">
    <citation type="submission" date="2019-08" db="EMBL/GenBank/DDBJ databases">
        <title>Highly reduced genomes of protist endosymbionts show evolutionary convergence.</title>
        <authorList>
            <person name="George E."/>
            <person name="Husnik F."/>
            <person name="Tashyreva D."/>
            <person name="Prokopchuk G."/>
            <person name="Horak A."/>
            <person name="Kwong W.K."/>
            <person name="Lukes J."/>
            <person name="Keeling P.J."/>
        </authorList>
    </citation>
    <scope>NUCLEOTIDE SEQUENCE [LARGE SCALE GENOMIC DNA]</scope>
    <source>
        <strain evidence="13">1604HC</strain>
    </source>
</reference>
<name>A0A5C0UHX9_9PROT</name>
<accession>A0A5C0UHX9</accession>
<sequence length="509" mass="56865">MSEIWKLTLKEVKDLLHNGEVSPLTLVHEMFERIESQSHLNNFITITRERAFKSAEESWERIKQGNARALEGIPIGVKDLYCVKNERMTSASNVLRDFIAPYESHVTQKLWNQGAICLGKLNMDEFAMGSSNNTSAFGPSFNPWNYDQKLSPGGSSGGSASAVASGSCFAALGSDTGGSVRQPASFCGIVGFKPSYGRCSRFGMTAYASSFDQAGVFARNVEDTAIMMNNMMGYDPKDSMSCSEKPPTLDINKSIKGKVFAYPKNWMENLDKHIIKNWENCLQYLRDAGAIVKPIELMDFDFYLSTYYLLTTSEAASNLSRYTGVCYGSKKQESNPKYNATFELFGKEVKRRILMGVHSLSSKNECGYKLGLKARSIIKNDFMKIFEEFDAIVYPCSPREAFPVNKVFENPTESYKEDVFTVIPNLIGSPAMSVPSGYGGNGLPIGIHLMSKPFDEQILISTAIEIEKRANFVNYIKKFENDMNENNNSKSENSNLSNKTDSQYKKDVK</sequence>
<comment type="function">
    <text evidence="10">Allows the formation of correctly charged Gln-tRNA(Gln) through the transamidation of misacylated Glu-tRNA(Gln) in organisms which lack glutaminyl-tRNA synthetase. The reaction takes place in the presence of glutamine and ATP through an activated gamma-phospho-Glu-tRNA(Gln).</text>
</comment>
<dbReference type="GO" id="GO:0016740">
    <property type="term" value="F:transferase activity"/>
    <property type="evidence" value="ECO:0007669"/>
    <property type="project" value="UniProtKB-KW"/>
</dbReference>
<dbReference type="InterPro" id="IPR036928">
    <property type="entry name" value="AS_sf"/>
</dbReference>
<dbReference type="GO" id="GO:0005524">
    <property type="term" value="F:ATP binding"/>
    <property type="evidence" value="ECO:0007669"/>
    <property type="project" value="UniProtKB-KW"/>
</dbReference>
<dbReference type="OrthoDB" id="9811471at2"/>
<feature type="region of interest" description="Disordered" evidence="11">
    <location>
        <begin position="484"/>
        <end position="509"/>
    </location>
</feature>
<evidence type="ECO:0000256" key="9">
    <source>
        <dbReference type="ARBA" id="ARBA00047407"/>
    </source>
</evidence>
<dbReference type="PROSITE" id="PS00571">
    <property type="entry name" value="AMIDASES"/>
    <property type="match status" value="1"/>
</dbReference>
<keyword evidence="13" id="KW-0808">Transferase</keyword>
<organism evidence="13 14">
    <name type="scientific">Candidatus Nesciobacter abundans</name>
    <dbReference type="NCBI Taxonomy" id="2601668"/>
    <lineage>
        <taxon>Bacteria</taxon>
        <taxon>Pseudomonadati</taxon>
        <taxon>Pseudomonadota</taxon>
        <taxon>Alphaproteobacteria</taxon>
        <taxon>Holosporales</taxon>
        <taxon>Holosporaceae</taxon>
        <taxon>Candidatus Nesciobacter</taxon>
    </lineage>
</organism>
<keyword evidence="7 10" id="KW-0067">ATP-binding</keyword>
<evidence type="ECO:0000256" key="8">
    <source>
        <dbReference type="ARBA" id="ARBA00022917"/>
    </source>
</evidence>
<evidence type="ECO:0000256" key="4">
    <source>
        <dbReference type="ARBA" id="ARBA00014428"/>
    </source>
</evidence>
<dbReference type="PANTHER" id="PTHR11895:SF151">
    <property type="entry name" value="GLUTAMYL-TRNA(GLN) AMIDOTRANSFERASE SUBUNIT A"/>
    <property type="match status" value="1"/>
</dbReference>
<comment type="subunit">
    <text evidence="2 10">Heterotrimer of A, B and C subunits.</text>
</comment>
<comment type="catalytic activity">
    <reaction evidence="9 10">
        <text>L-glutamyl-tRNA(Gln) + L-glutamine + ATP + H2O = L-glutaminyl-tRNA(Gln) + L-glutamate + ADP + phosphate + H(+)</text>
        <dbReference type="Rhea" id="RHEA:17521"/>
        <dbReference type="Rhea" id="RHEA-COMP:9681"/>
        <dbReference type="Rhea" id="RHEA-COMP:9684"/>
        <dbReference type="ChEBI" id="CHEBI:15377"/>
        <dbReference type="ChEBI" id="CHEBI:15378"/>
        <dbReference type="ChEBI" id="CHEBI:29985"/>
        <dbReference type="ChEBI" id="CHEBI:30616"/>
        <dbReference type="ChEBI" id="CHEBI:43474"/>
        <dbReference type="ChEBI" id="CHEBI:58359"/>
        <dbReference type="ChEBI" id="CHEBI:78520"/>
        <dbReference type="ChEBI" id="CHEBI:78521"/>
        <dbReference type="ChEBI" id="CHEBI:456216"/>
        <dbReference type="EC" id="6.3.5.7"/>
    </reaction>
</comment>
<dbReference type="SUPFAM" id="SSF75304">
    <property type="entry name" value="Amidase signature (AS) enzymes"/>
    <property type="match status" value="1"/>
</dbReference>
<evidence type="ECO:0000313" key="14">
    <source>
        <dbReference type="Proteomes" id="UP000324924"/>
    </source>
</evidence>
<evidence type="ECO:0000256" key="6">
    <source>
        <dbReference type="ARBA" id="ARBA00022741"/>
    </source>
</evidence>
<dbReference type="GO" id="GO:0050567">
    <property type="term" value="F:glutaminyl-tRNA synthase (glutamine-hydrolyzing) activity"/>
    <property type="evidence" value="ECO:0007669"/>
    <property type="project" value="UniProtKB-UniRule"/>
</dbReference>
<dbReference type="Gene3D" id="3.90.1300.10">
    <property type="entry name" value="Amidase signature (AS) domain"/>
    <property type="match status" value="1"/>
</dbReference>